<dbReference type="InterPro" id="IPR041118">
    <property type="entry name" value="Rx_N"/>
</dbReference>
<evidence type="ECO:0000256" key="4">
    <source>
        <dbReference type="ARBA" id="ARBA00022741"/>
    </source>
</evidence>
<evidence type="ECO:0000313" key="12">
    <source>
        <dbReference type="Proteomes" id="UP000604825"/>
    </source>
</evidence>
<evidence type="ECO:0000256" key="1">
    <source>
        <dbReference type="ARBA" id="ARBA00008894"/>
    </source>
</evidence>
<dbReference type="GO" id="GO:0002758">
    <property type="term" value="P:innate immune response-activating signaling pathway"/>
    <property type="evidence" value="ECO:0007669"/>
    <property type="project" value="UniProtKB-ARBA"/>
</dbReference>
<keyword evidence="4" id="KW-0547">Nucleotide-binding</keyword>
<dbReference type="InterPro" id="IPR042197">
    <property type="entry name" value="Apaf_helical"/>
</dbReference>
<feature type="domain" description="Disease resistance N-terminal" evidence="8">
    <location>
        <begin position="6"/>
        <end position="89"/>
    </location>
</feature>
<dbReference type="InterPro" id="IPR044974">
    <property type="entry name" value="Disease_R_plants"/>
</dbReference>
<dbReference type="InterPro" id="IPR002182">
    <property type="entry name" value="NB-ARC"/>
</dbReference>
<keyword evidence="3" id="KW-0677">Repeat</keyword>
<dbReference type="OrthoDB" id="687344at2759"/>
<dbReference type="InterPro" id="IPR058922">
    <property type="entry name" value="WHD_DRP"/>
</dbReference>
<evidence type="ECO:0000256" key="6">
    <source>
        <dbReference type="ARBA" id="ARBA00023054"/>
    </source>
</evidence>
<dbReference type="GO" id="GO:0009626">
    <property type="term" value="P:plant-type hypersensitive response"/>
    <property type="evidence" value="ECO:0007669"/>
    <property type="project" value="UniProtKB-ARBA"/>
</dbReference>
<name>A0A811N990_9POAL</name>
<comment type="caution">
    <text evidence="11">The sequence shown here is derived from an EMBL/GenBank/DDBJ whole genome shotgun (WGS) entry which is preliminary data.</text>
</comment>
<dbReference type="InterPro" id="IPR036388">
    <property type="entry name" value="WH-like_DNA-bd_sf"/>
</dbReference>
<dbReference type="Gene3D" id="3.80.10.10">
    <property type="entry name" value="Ribonuclease Inhibitor"/>
    <property type="match status" value="1"/>
</dbReference>
<dbReference type="Proteomes" id="UP000604825">
    <property type="component" value="Unassembled WGS sequence"/>
</dbReference>
<keyword evidence="2" id="KW-0433">Leucine-rich repeat</keyword>
<evidence type="ECO:0000256" key="5">
    <source>
        <dbReference type="ARBA" id="ARBA00022821"/>
    </source>
</evidence>
<keyword evidence="5" id="KW-0611">Plant defense</keyword>
<proteinExistence type="inferred from homology"/>
<evidence type="ECO:0000259" key="7">
    <source>
        <dbReference type="Pfam" id="PF00931"/>
    </source>
</evidence>
<sequence>MEAAAQTILSNAGLLLSEEYRLLSGVGGDVAELRDDMATMNALLRMQSEAEDGAVDHFVREWMKQLRELAYDAEDCVDRYVLRIKSRPSDGVRARLERLLGTLLPRRRLACEIGALRTRAITISERHARYGVNRDALRRSTSFAPPVLAVSASVQALRPAKDPGNQQVVAIGDQANSLAERVKKASAEQDRYLKVFSIVGFGGVGKTTLAMEVCRRLEAEFQRQAMVSVSQAFEADRDLKALLKRLLQQVVKDKTDNERGIKEEGNIGGIDNLNDTDLATKLNDCLKDKRYLIVIDDIWTIRAWEAIQSVLPENNCHSRVIVTTRIDTVAKACSPASVNADYIHQMQPLKLEDSKKLFISRAFGSEDAEFPQELEDVMDNILKKCCGLPLAIVSIANILAGYKSSGSKEKWETICRSIGSQMESNPTLEGMRHIVTLSYNHLPYELKSCMLYLSIFPEDYEINKDRLLGRWIAEGLVPEKRGLTLMEVAESYLDELVSRNMVEPRFGFDGKVESCRVHDMLLEVMVSKSLECKFVSLLGGQYAGMSYDRIRRLSIHGDDRKALGTKQPKKKKVGHGIEGMDVEHIRSLSLFQLIGHKLLDHLHRLTLLRVLDLEDCEGLTNEHMRYICRLYLLKFLSLKGTGISEVPPQIAKLEHLQTLDTRGTFLPNLPEAVTNLEKLERIEFRHKTEWYIMWSLPRGLEKMKALREVNVAVLKNEVQIARELGKLQQLQSLSMYIDCRDDNSEVFQEIADSLSKLYSLRRLDISNLEIHNGKMSFLDKLHTPPRLLRSLRIEGVLQRLPPWVELLTYLVEFQIMRARLVGDLLFSVLYKLPNLKSIWMDRRCYNSDEIVARSTYTFPVLSSLRVTCDETSLPKVFLFEEGSMTKLETLKVNFTEVERSIVGFEHLPNLKEVELTGNKNNSSLNRALDQLRDENRRRSKSSQFQVVVKYM</sequence>
<dbReference type="GO" id="GO:0042742">
    <property type="term" value="P:defense response to bacterium"/>
    <property type="evidence" value="ECO:0007669"/>
    <property type="project" value="UniProtKB-ARBA"/>
</dbReference>
<evidence type="ECO:0000259" key="8">
    <source>
        <dbReference type="Pfam" id="PF18052"/>
    </source>
</evidence>
<dbReference type="AlphaFoldDB" id="A0A811N990"/>
<dbReference type="EMBL" id="CAJGYO010000003">
    <property type="protein sequence ID" value="CAD6220960.1"/>
    <property type="molecule type" value="Genomic_DNA"/>
</dbReference>
<keyword evidence="12" id="KW-1185">Reference proteome</keyword>
<dbReference type="GO" id="GO:0043531">
    <property type="term" value="F:ADP binding"/>
    <property type="evidence" value="ECO:0007669"/>
    <property type="project" value="InterPro"/>
</dbReference>
<evidence type="ECO:0000259" key="9">
    <source>
        <dbReference type="Pfam" id="PF23559"/>
    </source>
</evidence>
<dbReference type="Gene3D" id="1.20.5.4130">
    <property type="match status" value="1"/>
</dbReference>
<feature type="domain" description="Disease resistance R13L4/SHOC-2-like LRR" evidence="10">
    <location>
        <begin position="584"/>
        <end position="923"/>
    </location>
</feature>
<dbReference type="InterPro" id="IPR038005">
    <property type="entry name" value="RX-like_CC"/>
</dbReference>
<dbReference type="SUPFAM" id="SSF52058">
    <property type="entry name" value="L domain-like"/>
    <property type="match status" value="1"/>
</dbReference>
<evidence type="ECO:0000256" key="2">
    <source>
        <dbReference type="ARBA" id="ARBA00022614"/>
    </source>
</evidence>
<gene>
    <name evidence="11" type="ORF">NCGR_LOCUS14370</name>
</gene>
<dbReference type="Pfam" id="PF00931">
    <property type="entry name" value="NB-ARC"/>
    <property type="match status" value="1"/>
</dbReference>
<evidence type="ECO:0000256" key="3">
    <source>
        <dbReference type="ARBA" id="ARBA00022737"/>
    </source>
</evidence>
<dbReference type="Pfam" id="PF23559">
    <property type="entry name" value="WHD_DRP"/>
    <property type="match status" value="1"/>
</dbReference>
<dbReference type="Pfam" id="PF18052">
    <property type="entry name" value="Rx_N"/>
    <property type="match status" value="1"/>
</dbReference>
<dbReference type="SUPFAM" id="SSF52540">
    <property type="entry name" value="P-loop containing nucleoside triphosphate hydrolases"/>
    <property type="match status" value="1"/>
</dbReference>
<dbReference type="Gene3D" id="1.10.8.430">
    <property type="entry name" value="Helical domain of apoptotic protease-activating factors"/>
    <property type="match status" value="1"/>
</dbReference>
<keyword evidence="6" id="KW-0175">Coiled coil</keyword>
<dbReference type="InterPro" id="IPR032675">
    <property type="entry name" value="LRR_dom_sf"/>
</dbReference>
<evidence type="ECO:0000313" key="11">
    <source>
        <dbReference type="EMBL" id="CAD6220960.1"/>
    </source>
</evidence>
<feature type="domain" description="NB-ARC" evidence="7">
    <location>
        <begin position="180"/>
        <end position="365"/>
    </location>
</feature>
<organism evidence="11 12">
    <name type="scientific">Miscanthus lutarioriparius</name>
    <dbReference type="NCBI Taxonomy" id="422564"/>
    <lineage>
        <taxon>Eukaryota</taxon>
        <taxon>Viridiplantae</taxon>
        <taxon>Streptophyta</taxon>
        <taxon>Embryophyta</taxon>
        <taxon>Tracheophyta</taxon>
        <taxon>Spermatophyta</taxon>
        <taxon>Magnoliopsida</taxon>
        <taxon>Liliopsida</taxon>
        <taxon>Poales</taxon>
        <taxon>Poaceae</taxon>
        <taxon>PACMAD clade</taxon>
        <taxon>Panicoideae</taxon>
        <taxon>Andropogonodae</taxon>
        <taxon>Andropogoneae</taxon>
        <taxon>Saccharinae</taxon>
        <taxon>Miscanthus</taxon>
    </lineage>
</organism>
<protein>
    <submittedName>
        <fullName evidence="11">Uncharacterized protein</fullName>
    </submittedName>
</protein>
<accession>A0A811N990</accession>
<dbReference type="Pfam" id="PF23598">
    <property type="entry name" value="LRR_14"/>
    <property type="match status" value="1"/>
</dbReference>
<comment type="similarity">
    <text evidence="1">Belongs to the disease resistance NB-LRR family.</text>
</comment>
<dbReference type="InterPro" id="IPR027417">
    <property type="entry name" value="P-loop_NTPase"/>
</dbReference>
<dbReference type="FunFam" id="1.10.10.10:FF:000322">
    <property type="entry name" value="Probable disease resistance protein At1g63360"/>
    <property type="match status" value="1"/>
</dbReference>
<dbReference type="PANTHER" id="PTHR23155">
    <property type="entry name" value="DISEASE RESISTANCE PROTEIN RP"/>
    <property type="match status" value="1"/>
</dbReference>
<dbReference type="CDD" id="cd14798">
    <property type="entry name" value="RX-CC_like"/>
    <property type="match status" value="1"/>
</dbReference>
<dbReference type="Gene3D" id="3.40.50.300">
    <property type="entry name" value="P-loop containing nucleotide triphosphate hydrolases"/>
    <property type="match status" value="1"/>
</dbReference>
<reference evidence="11" key="1">
    <citation type="submission" date="2020-10" db="EMBL/GenBank/DDBJ databases">
        <authorList>
            <person name="Han B."/>
            <person name="Lu T."/>
            <person name="Zhao Q."/>
            <person name="Huang X."/>
            <person name="Zhao Y."/>
        </authorList>
    </citation>
    <scope>NUCLEOTIDE SEQUENCE</scope>
</reference>
<feature type="domain" description="Disease resistance protein winged helix" evidence="9">
    <location>
        <begin position="455"/>
        <end position="523"/>
    </location>
</feature>
<dbReference type="InterPro" id="IPR055414">
    <property type="entry name" value="LRR_R13L4/SHOC2-like"/>
</dbReference>
<dbReference type="Gene3D" id="1.10.10.10">
    <property type="entry name" value="Winged helix-like DNA-binding domain superfamily/Winged helix DNA-binding domain"/>
    <property type="match status" value="1"/>
</dbReference>
<dbReference type="PANTHER" id="PTHR23155:SF1005">
    <property type="entry name" value="OS07G0197300 PROTEIN"/>
    <property type="match status" value="1"/>
</dbReference>
<dbReference type="PRINTS" id="PR00364">
    <property type="entry name" value="DISEASERSIST"/>
</dbReference>
<evidence type="ECO:0000259" key="10">
    <source>
        <dbReference type="Pfam" id="PF23598"/>
    </source>
</evidence>